<feature type="transmembrane region" description="Helical" evidence="1">
    <location>
        <begin position="26"/>
        <end position="48"/>
    </location>
</feature>
<comment type="caution">
    <text evidence="2">The sequence shown here is derived from an EMBL/GenBank/DDBJ whole genome shotgun (WGS) entry which is preliminary data.</text>
</comment>
<keyword evidence="1" id="KW-0812">Transmembrane</keyword>
<evidence type="ECO:0000256" key="1">
    <source>
        <dbReference type="SAM" id="Phobius"/>
    </source>
</evidence>
<proteinExistence type="predicted"/>
<organism evidence="2 3">
    <name type="scientific">Parthenolecanium corni</name>
    <dbReference type="NCBI Taxonomy" id="536013"/>
    <lineage>
        <taxon>Eukaryota</taxon>
        <taxon>Metazoa</taxon>
        <taxon>Ecdysozoa</taxon>
        <taxon>Arthropoda</taxon>
        <taxon>Hexapoda</taxon>
        <taxon>Insecta</taxon>
        <taxon>Pterygota</taxon>
        <taxon>Neoptera</taxon>
        <taxon>Paraneoptera</taxon>
        <taxon>Hemiptera</taxon>
        <taxon>Sternorrhyncha</taxon>
        <taxon>Coccoidea</taxon>
        <taxon>Coccidae</taxon>
        <taxon>Parthenolecanium</taxon>
    </lineage>
</organism>
<dbReference type="Proteomes" id="UP001367676">
    <property type="component" value="Unassembled WGS sequence"/>
</dbReference>
<gene>
    <name evidence="2" type="ORF">V9T40_013175</name>
</gene>
<keyword evidence="1" id="KW-1133">Transmembrane helix</keyword>
<evidence type="ECO:0000313" key="3">
    <source>
        <dbReference type="Proteomes" id="UP001367676"/>
    </source>
</evidence>
<feature type="transmembrane region" description="Helical" evidence="1">
    <location>
        <begin position="267"/>
        <end position="288"/>
    </location>
</feature>
<name>A0AAN9Y6Y1_9HEMI</name>
<accession>A0AAN9Y6Y1</accession>
<keyword evidence="3" id="KW-1185">Reference proteome</keyword>
<reference evidence="2 3" key="1">
    <citation type="submission" date="2024-03" db="EMBL/GenBank/DDBJ databases">
        <title>Adaptation during the transition from Ophiocordyceps entomopathogen to insect associate is accompanied by gene loss and intensified selection.</title>
        <authorList>
            <person name="Ward C.M."/>
            <person name="Onetto C.A."/>
            <person name="Borneman A.R."/>
        </authorList>
    </citation>
    <scope>NUCLEOTIDE SEQUENCE [LARGE SCALE GENOMIC DNA]</scope>
    <source>
        <strain evidence="2">AWRI1</strain>
        <tissue evidence="2">Single Adult Female</tissue>
    </source>
</reference>
<dbReference type="AlphaFoldDB" id="A0AAN9Y6Y1"/>
<keyword evidence="1" id="KW-0472">Membrane</keyword>
<protein>
    <submittedName>
        <fullName evidence="2">Uncharacterized protein</fullName>
    </submittedName>
</protein>
<evidence type="ECO:0000313" key="2">
    <source>
        <dbReference type="EMBL" id="KAK7595350.1"/>
    </source>
</evidence>
<dbReference type="EMBL" id="JBBCAQ010000018">
    <property type="protein sequence ID" value="KAK7595350.1"/>
    <property type="molecule type" value="Genomic_DNA"/>
</dbReference>
<sequence>MCPCGRPFPPSDSDRRSAPDAILSRAVSALLIRGIAFAVAVLVAAVALSGARVDVILVAAEGEDEYYHYLHPHHHHHHHHDHVDDGRYEHATAALFVRAAKDDRASGRLRMPPSAGALLAVRDDYLPSKFDQRTSSSSSYFGPWPQLVRAEGESRFGGGGGGGGADRVDDRFERARTLMRVEYERISALEVDGATVDPSVVATSSHHVVAAPPPSLLQPPLPATGADQPHHPPTSPSTLVFNFSTTPFDAANRSSLEAGGGVWTGEMLFVCGAAALLLAVTGAAVGFANRRRSNRQSYPCWERQLRNGLASPRACVKDKDANHNLLTPNSHLPLIPPPSLFPPRRSINWLASDVIAGVDGDEVARHSAKVARWFGWTGAEKKKGLFLADSAIRSGTRPRLFTARPRPRRRRRDPSLAIGSCGVSFLGQFNLARP</sequence>